<evidence type="ECO:0000259" key="1">
    <source>
        <dbReference type="Pfam" id="PF07201"/>
    </source>
</evidence>
<evidence type="ECO:0000313" key="2">
    <source>
        <dbReference type="EMBL" id="PSN05952.1"/>
    </source>
</evidence>
<evidence type="ECO:0000313" key="3">
    <source>
        <dbReference type="Proteomes" id="UP000240212"/>
    </source>
</evidence>
<accession>A0A2P8VEN3</accession>
<dbReference type="InterPro" id="IPR010812">
    <property type="entry name" value="HrpJ-like"/>
</dbReference>
<feature type="domain" description="Hypersensitivity response secretion-like HrpJ" evidence="1">
    <location>
        <begin position="54"/>
        <end position="220"/>
    </location>
</feature>
<dbReference type="OrthoDB" id="5863785at2"/>
<comment type="caution">
    <text evidence="2">The sequence shown here is derived from an EMBL/GenBank/DDBJ whole genome shotgun (WGS) entry which is preliminary data.</text>
</comment>
<dbReference type="RefSeq" id="WP_106878353.1">
    <property type="nucleotide sequence ID" value="NZ_PYEP01000012.1"/>
</dbReference>
<reference evidence="2 3" key="1">
    <citation type="submission" date="2018-03" db="EMBL/GenBank/DDBJ databases">
        <title>Draft genome sequence of the first documented clinical Siccibacter turicensis isolate in Austria.</title>
        <authorList>
            <person name="Lepuschitz S."/>
            <person name="Pekard-Amenitsch S."/>
            <person name="Haunold R."/>
            <person name="Schill S."/>
            <person name="Mach R."/>
            <person name="Allerberger F."/>
            <person name="Ruppitsch W."/>
            <person name="Forsythe S.J."/>
        </authorList>
    </citation>
    <scope>NUCLEOTIDE SEQUENCE [LARGE SCALE GENOMIC DNA]</scope>
    <source>
        <strain evidence="2 3">6100069499-17</strain>
    </source>
</reference>
<proteinExistence type="predicted"/>
<dbReference type="EMBL" id="PYEP01000012">
    <property type="protein sequence ID" value="PSN05952.1"/>
    <property type="molecule type" value="Genomic_DNA"/>
</dbReference>
<gene>
    <name evidence="2" type="ORF">C7G83_19340</name>
</gene>
<dbReference type="SUPFAM" id="SSF140591">
    <property type="entry name" value="Type III secretion system domain"/>
    <property type="match status" value="1"/>
</dbReference>
<dbReference type="GO" id="GO:0046903">
    <property type="term" value="P:secretion"/>
    <property type="evidence" value="ECO:0007669"/>
    <property type="project" value="InterPro"/>
</dbReference>
<keyword evidence="3" id="KW-1185">Reference proteome</keyword>
<sequence>MIKMQHALLVPLALKALHKGTEQPAAKNASHGPDNVRTRTETLNDSLEEIGMMFSEKMERKNKALNRRNLQSNLLRNKHAIGKIDELTHLFELLDNNDHQRTEEQLSLLRDALNQSPPPDSDALVEAAGGDAARCDVLLRILEQQAHVDGNPELASKIGGHLDRLQHTHGETIRAGTNTARAIAEHTRDPQRKQSLRNLYYDTIVHKQSAVMMLDMLLKEVESRYLLASLRTLQRALSDDIAALAPSISIGALCCIQRGLRDAAQISQTLANCSAFIKRMETKLPEVAMTGLTLTRRALQISYNGAYESDFHHLAEEVVGQHTTQLPLFYAGLFPLMHGLPPSLWQEPESRKDALTLLRNMIGEASKDEQQANMRKDV</sequence>
<dbReference type="GO" id="GO:0019867">
    <property type="term" value="C:outer membrane"/>
    <property type="evidence" value="ECO:0007669"/>
    <property type="project" value="InterPro"/>
</dbReference>
<dbReference type="NCBIfam" id="TIGR02511">
    <property type="entry name" value="type_III_tyeA"/>
    <property type="match status" value="1"/>
</dbReference>
<dbReference type="AlphaFoldDB" id="A0A2P8VEN3"/>
<protein>
    <submittedName>
        <fullName evidence="2">TyeA family type III secretion system gatekeeper subunit</fullName>
    </submittedName>
</protein>
<name>A0A2P8VEN3_9ENTR</name>
<organism evidence="2 3">
    <name type="scientific">Siccibacter turicensis</name>
    <dbReference type="NCBI Taxonomy" id="357233"/>
    <lineage>
        <taxon>Bacteria</taxon>
        <taxon>Pseudomonadati</taxon>
        <taxon>Pseudomonadota</taxon>
        <taxon>Gammaproteobacteria</taxon>
        <taxon>Enterobacterales</taxon>
        <taxon>Enterobacteriaceae</taxon>
        <taxon>Siccibacter</taxon>
    </lineage>
</organism>
<dbReference type="Proteomes" id="UP000240212">
    <property type="component" value="Unassembled WGS sequence"/>
</dbReference>
<dbReference type="STRING" id="1388748.GCA_000463155_02929"/>
<dbReference type="InterPro" id="IPR013351">
    <property type="entry name" value="T3SS_TyeA-rel"/>
</dbReference>
<dbReference type="Gene3D" id="1.10.150.630">
    <property type="match status" value="1"/>
</dbReference>
<dbReference type="Pfam" id="PF07201">
    <property type="entry name" value="HrpJ"/>
    <property type="match status" value="1"/>
</dbReference>